<feature type="compositionally biased region" description="Polar residues" evidence="12">
    <location>
        <begin position="110"/>
        <end position="121"/>
    </location>
</feature>
<dbReference type="GO" id="GO:0003400">
    <property type="term" value="P:regulation of COPII vesicle coating"/>
    <property type="evidence" value="ECO:0007669"/>
    <property type="project" value="TreeGrafter"/>
</dbReference>
<feature type="region of interest" description="Disordered" evidence="12">
    <location>
        <begin position="110"/>
        <end position="138"/>
    </location>
</feature>
<dbReference type="GO" id="GO:0005789">
    <property type="term" value="C:endoplasmic reticulum membrane"/>
    <property type="evidence" value="ECO:0007669"/>
    <property type="project" value="UniProtKB-SubCell"/>
</dbReference>
<evidence type="ECO:0000256" key="9">
    <source>
        <dbReference type="ARBA" id="ARBA00022989"/>
    </source>
</evidence>
<dbReference type="EMBL" id="JAPXFL010000002">
    <property type="protein sequence ID" value="KAK9509863.1"/>
    <property type="molecule type" value="Genomic_DNA"/>
</dbReference>
<dbReference type="InterPro" id="IPR001680">
    <property type="entry name" value="WD40_rpt"/>
</dbReference>
<dbReference type="PANTHER" id="PTHR23284:SF0">
    <property type="entry name" value="PROLACTIN REGULATORY ELEMENT-BINDING PROTEIN"/>
    <property type="match status" value="1"/>
</dbReference>
<reference evidence="14 15" key="1">
    <citation type="submission" date="2022-12" db="EMBL/GenBank/DDBJ databases">
        <title>Chromosome-level genome assembly of true bugs.</title>
        <authorList>
            <person name="Ma L."/>
            <person name="Li H."/>
        </authorList>
    </citation>
    <scope>NUCLEOTIDE SEQUENCE [LARGE SCALE GENOMIC DNA]</scope>
    <source>
        <strain evidence="14">Lab_2022b</strain>
    </source>
</reference>
<keyword evidence="3 11" id="KW-0853">WD repeat</keyword>
<evidence type="ECO:0000256" key="2">
    <source>
        <dbReference type="ARBA" id="ARBA00022448"/>
    </source>
</evidence>
<dbReference type="Gene3D" id="2.130.10.10">
    <property type="entry name" value="YVTN repeat-like/Quinoprotein amine dehydrogenase"/>
    <property type="match status" value="1"/>
</dbReference>
<evidence type="ECO:0000256" key="7">
    <source>
        <dbReference type="ARBA" id="ARBA00022892"/>
    </source>
</evidence>
<protein>
    <recommendedName>
        <fullName evidence="16">Prolactin regulatory element-binding protein</fullName>
    </recommendedName>
</protein>
<comment type="subcellular location">
    <subcellularLocation>
        <location evidence="1">Endoplasmic reticulum membrane</location>
        <topology evidence="1">Single-pass membrane protein</topology>
    </subcellularLocation>
</comment>
<evidence type="ECO:0000256" key="3">
    <source>
        <dbReference type="ARBA" id="ARBA00022574"/>
    </source>
</evidence>
<dbReference type="PROSITE" id="PS50082">
    <property type="entry name" value="WD_REPEATS_2"/>
    <property type="match status" value="1"/>
</dbReference>
<evidence type="ECO:0000256" key="12">
    <source>
        <dbReference type="SAM" id="MobiDB-lite"/>
    </source>
</evidence>
<dbReference type="PANTHER" id="PTHR23284">
    <property type="entry name" value="PROLACTIN REGULATORY ELEMENT BINDING PROTEIN"/>
    <property type="match status" value="1"/>
</dbReference>
<feature type="repeat" description="WD" evidence="11">
    <location>
        <begin position="200"/>
        <end position="241"/>
    </location>
</feature>
<gene>
    <name evidence="14" type="ORF">O3M35_004763</name>
</gene>
<proteinExistence type="predicted"/>
<dbReference type="InterPro" id="IPR036322">
    <property type="entry name" value="WD40_repeat_dom_sf"/>
</dbReference>
<dbReference type="GO" id="GO:0005085">
    <property type="term" value="F:guanyl-nucleotide exchange factor activity"/>
    <property type="evidence" value="ECO:0007669"/>
    <property type="project" value="InterPro"/>
</dbReference>
<evidence type="ECO:0000313" key="15">
    <source>
        <dbReference type="Proteomes" id="UP001461498"/>
    </source>
</evidence>
<evidence type="ECO:0000256" key="13">
    <source>
        <dbReference type="SAM" id="Phobius"/>
    </source>
</evidence>
<accession>A0AAW1DG26</accession>
<dbReference type="SUPFAM" id="SSF50978">
    <property type="entry name" value="WD40 repeat-like"/>
    <property type="match status" value="1"/>
</dbReference>
<dbReference type="AlphaFoldDB" id="A0AAW1DG26"/>
<feature type="transmembrane region" description="Helical" evidence="13">
    <location>
        <begin position="323"/>
        <end position="345"/>
    </location>
</feature>
<dbReference type="SMART" id="SM00320">
    <property type="entry name" value="WD40"/>
    <property type="match status" value="4"/>
</dbReference>
<dbReference type="GO" id="GO:0006888">
    <property type="term" value="P:endoplasmic reticulum to Golgi vesicle-mediated transport"/>
    <property type="evidence" value="ECO:0007669"/>
    <property type="project" value="TreeGrafter"/>
</dbReference>
<dbReference type="Proteomes" id="UP001461498">
    <property type="component" value="Unassembled WGS sequence"/>
</dbReference>
<dbReference type="GO" id="GO:0015031">
    <property type="term" value="P:protein transport"/>
    <property type="evidence" value="ECO:0007669"/>
    <property type="project" value="UniProtKB-KW"/>
</dbReference>
<evidence type="ECO:0000313" key="14">
    <source>
        <dbReference type="EMBL" id="KAK9509863.1"/>
    </source>
</evidence>
<keyword evidence="6" id="KW-0256">Endoplasmic reticulum</keyword>
<evidence type="ECO:0008006" key="16">
    <source>
        <dbReference type="Google" id="ProtNLM"/>
    </source>
</evidence>
<evidence type="ECO:0000256" key="8">
    <source>
        <dbReference type="ARBA" id="ARBA00022927"/>
    </source>
</evidence>
<organism evidence="14 15">
    <name type="scientific">Rhynocoris fuscipes</name>
    <dbReference type="NCBI Taxonomy" id="488301"/>
    <lineage>
        <taxon>Eukaryota</taxon>
        <taxon>Metazoa</taxon>
        <taxon>Ecdysozoa</taxon>
        <taxon>Arthropoda</taxon>
        <taxon>Hexapoda</taxon>
        <taxon>Insecta</taxon>
        <taxon>Pterygota</taxon>
        <taxon>Neoptera</taxon>
        <taxon>Paraneoptera</taxon>
        <taxon>Hemiptera</taxon>
        <taxon>Heteroptera</taxon>
        <taxon>Panheteroptera</taxon>
        <taxon>Cimicomorpha</taxon>
        <taxon>Reduviidae</taxon>
        <taxon>Harpactorinae</taxon>
        <taxon>Harpactorini</taxon>
        <taxon>Rhynocoris</taxon>
    </lineage>
</organism>
<evidence type="ECO:0000256" key="5">
    <source>
        <dbReference type="ARBA" id="ARBA00022737"/>
    </source>
</evidence>
<evidence type="ECO:0000256" key="1">
    <source>
        <dbReference type="ARBA" id="ARBA00004389"/>
    </source>
</evidence>
<evidence type="ECO:0000256" key="4">
    <source>
        <dbReference type="ARBA" id="ARBA00022692"/>
    </source>
</evidence>
<keyword evidence="10 13" id="KW-0472">Membrane</keyword>
<keyword evidence="9 13" id="KW-1133">Transmembrane helix</keyword>
<evidence type="ECO:0000256" key="10">
    <source>
        <dbReference type="ARBA" id="ARBA00023136"/>
    </source>
</evidence>
<keyword evidence="4 13" id="KW-0812">Transmembrane</keyword>
<keyword evidence="7" id="KW-0931">ER-Golgi transport</keyword>
<evidence type="ECO:0000256" key="6">
    <source>
        <dbReference type="ARBA" id="ARBA00022824"/>
    </source>
</evidence>
<sequence length="422" mass="46621">MAPTRKKSDGLLARVNFPLYALQMLTTRHVLVAGGGGSSKTGVANGFEIFELIFDGETFIAKEVMRHETGPKVVMNCATYYDNKNTYLVAGQESHCQLYKVAITVDKQTDNATPNGTIEQNNLRRRKGDSSKVDSNSNSSVKCLKFKFNAQDSIQTDFSEVEPIQRVVRISRCGKLMATGGTDGHIRLWHFPAIKLSLDIKAHTKELDDVDFSPNSKELVSVSKDGKALVWNVHNGKQIFNLTWNVPEGVKYLFKRCRYGSIVEDRNKYRLFTISNCTSTQSSSSSVPSAVLHQWCADTGTVRKSVNFTESLSALAVRDDGTFLAVGTMFTGTVALYIAFSLQCVMNVKNAHSMFVTGLELLPSKESSITSNSEAAVLSISVDNKICIHNLPFRRTLSPWIVIVLIIITLICAFVICSYIGL</sequence>
<evidence type="ECO:0000256" key="11">
    <source>
        <dbReference type="PROSITE-ProRule" id="PRU00221"/>
    </source>
</evidence>
<keyword evidence="5" id="KW-0677">Repeat</keyword>
<dbReference type="InterPro" id="IPR045260">
    <property type="entry name" value="Sec12-like"/>
</dbReference>
<keyword evidence="2" id="KW-0813">Transport</keyword>
<keyword evidence="8" id="KW-0653">Protein transport</keyword>
<dbReference type="Pfam" id="PF00400">
    <property type="entry name" value="WD40"/>
    <property type="match status" value="2"/>
</dbReference>
<dbReference type="PROSITE" id="PS00678">
    <property type="entry name" value="WD_REPEATS_1"/>
    <property type="match status" value="1"/>
</dbReference>
<dbReference type="InterPro" id="IPR019775">
    <property type="entry name" value="WD40_repeat_CS"/>
</dbReference>
<dbReference type="InterPro" id="IPR015943">
    <property type="entry name" value="WD40/YVTN_repeat-like_dom_sf"/>
</dbReference>
<keyword evidence="15" id="KW-1185">Reference proteome</keyword>
<name>A0AAW1DG26_9HEMI</name>
<dbReference type="PROSITE" id="PS50294">
    <property type="entry name" value="WD_REPEATS_REGION"/>
    <property type="match status" value="1"/>
</dbReference>
<feature type="transmembrane region" description="Helical" evidence="13">
    <location>
        <begin position="400"/>
        <end position="421"/>
    </location>
</feature>
<comment type="caution">
    <text evidence="14">The sequence shown here is derived from an EMBL/GenBank/DDBJ whole genome shotgun (WGS) entry which is preliminary data.</text>
</comment>